<keyword evidence="2" id="KW-0812">Transmembrane</keyword>
<keyword evidence="2" id="KW-1133">Transmembrane helix</keyword>
<feature type="transmembrane region" description="Helical" evidence="2">
    <location>
        <begin position="933"/>
        <end position="954"/>
    </location>
</feature>
<feature type="region of interest" description="Disordered" evidence="1">
    <location>
        <begin position="360"/>
        <end position="440"/>
    </location>
</feature>
<evidence type="ECO:0000256" key="1">
    <source>
        <dbReference type="SAM" id="MobiDB-lite"/>
    </source>
</evidence>
<dbReference type="OrthoDB" id="3363151at2759"/>
<feature type="region of interest" description="Disordered" evidence="1">
    <location>
        <begin position="756"/>
        <end position="817"/>
    </location>
</feature>
<comment type="caution">
    <text evidence="3">The sequence shown here is derived from an EMBL/GenBank/DDBJ whole genome shotgun (WGS) entry which is preliminary data.</text>
</comment>
<dbReference type="Proteomes" id="UP000027920">
    <property type="component" value="Unassembled WGS sequence"/>
</dbReference>
<proteinExistence type="predicted"/>
<dbReference type="AlphaFoldDB" id="A0A072PTM3"/>
<feature type="region of interest" description="Disordered" evidence="1">
    <location>
        <begin position="285"/>
        <end position="304"/>
    </location>
</feature>
<protein>
    <submittedName>
        <fullName evidence="3">Uncharacterized protein</fullName>
    </submittedName>
</protein>
<feature type="compositionally biased region" description="Low complexity" evidence="1">
    <location>
        <begin position="369"/>
        <end position="381"/>
    </location>
</feature>
<accession>A0A072PTM3</accession>
<feature type="compositionally biased region" description="Polar residues" evidence="1">
    <location>
        <begin position="311"/>
        <end position="322"/>
    </location>
</feature>
<feature type="region of interest" description="Disordered" evidence="1">
    <location>
        <begin position="311"/>
        <end position="332"/>
    </location>
</feature>
<feature type="region of interest" description="Disordered" evidence="1">
    <location>
        <begin position="622"/>
        <end position="652"/>
    </location>
</feature>
<dbReference type="VEuPathDB" id="FungiDB:A1O9_03693"/>
<dbReference type="GeneID" id="25278627"/>
<feature type="transmembrane region" description="Helical" evidence="2">
    <location>
        <begin position="893"/>
        <end position="913"/>
    </location>
</feature>
<feature type="compositionally biased region" description="Low complexity" evidence="1">
    <location>
        <begin position="682"/>
        <end position="691"/>
    </location>
</feature>
<feature type="compositionally biased region" description="Polar residues" evidence="1">
    <location>
        <begin position="286"/>
        <end position="301"/>
    </location>
</feature>
<feature type="region of interest" description="Disordered" evidence="1">
    <location>
        <begin position="510"/>
        <end position="575"/>
    </location>
</feature>
<name>A0A072PTM3_9EURO</name>
<feature type="compositionally biased region" description="Polar residues" evidence="1">
    <location>
        <begin position="770"/>
        <end position="781"/>
    </location>
</feature>
<evidence type="ECO:0000313" key="4">
    <source>
        <dbReference type="Proteomes" id="UP000027920"/>
    </source>
</evidence>
<organism evidence="3 4">
    <name type="scientific">Exophiala aquamarina CBS 119918</name>
    <dbReference type="NCBI Taxonomy" id="1182545"/>
    <lineage>
        <taxon>Eukaryota</taxon>
        <taxon>Fungi</taxon>
        <taxon>Dikarya</taxon>
        <taxon>Ascomycota</taxon>
        <taxon>Pezizomycotina</taxon>
        <taxon>Eurotiomycetes</taxon>
        <taxon>Chaetothyriomycetidae</taxon>
        <taxon>Chaetothyriales</taxon>
        <taxon>Herpotrichiellaceae</taxon>
        <taxon>Exophiala</taxon>
    </lineage>
</organism>
<feature type="compositionally biased region" description="Polar residues" evidence="1">
    <location>
        <begin position="563"/>
        <end position="575"/>
    </location>
</feature>
<gene>
    <name evidence="3" type="ORF">A1O9_03693</name>
</gene>
<feature type="transmembrane region" description="Helical" evidence="2">
    <location>
        <begin position="960"/>
        <end position="979"/>
    </location>
</feature>
<sequence>MHHLVNKDDYLLARGANPRTGVITPGSHSASSSIDHYDARRGHGPFQQGRWRQKGDQWVSLDLGEPSLPPNPPGHESLGPPYQDLADSQSFACHTRQMRGPAVQSHVPYSHAARGSDTPSYENASTFQLRPLAEGIGMFPDRTESAIGNHGPPPEPRQDPMLRRKPVGSSTGNQAIDGGSRTQRDTGGSAETVVRRLHFSNDIRSSSAPGAPRVRNFTPADVGKELPSLPTEKQSSEYLHDLVEPQTDSFLGLATTNSVAQLTNSNTSGTFGHRLAEKDLPCLPMNNGQSPLTQASEQSPSRTRREFNTHMLTQSTSGQQKPQGPRGGDLEYPFVRTARSNHHPPQDRIQRELRPTGEKEMPLPIYDNPPVQVASPVAPARPETRGPRAMPKGTSPLSTRRRDPFMEPSNTTTIRMNMPPDRRPVMEFLPSSPRPDRRGPDHRMMKHERFGSLPTHPLARPYDISMNTDMSTGSMMSVPMQRVRPRAMPRPQMPMRAEGMYGVPQVGPIHLHPDVSNQDHQTERDQGRTDSQLWTETYQEEAHLVPPPLKPRLATRQPDPASHNPTFTKWDQSSPSGLGLTRKCSRCQHGLVEIEPPGTDGATRIFELQNRNGLVEGVTKLTHPIGRGLPDVPEEKGKEKEGKQSPGLDATTEERDHSICCPDCCKEQDCHGGCLGHPSPYSTPNTSPTKSIWSEVDCPSSASEIEESEDEHDKDSLTSEKCRIGRLAFVKSAFKRSPKKRQFKFGDATPIYTRSEGSGTEGLNAAMSAAGSSTQKTFNHANQRRQRSSSSPLIGGEELSHKTSVSHSQRSVSGPRLRVPTPQGLAIACSGTSKSRNVSGNSISTLELQVPGLGSLGFGALGEMVIVPFEATKMWIRNHPQVMKLAWEVLERAWQMSQVIATTAWKLWALIFVYSKTGKLKLSKAKKETAGGFVLDCARSGVYLLMFITVGVFAMRVLNVLVGALSLVGWLFKGFFWVLRQVLGFGLVR</sequence>
<feature type="region of interest" description="Disordered" evidence="1">
    <location>
        <begin position="20"/>
        <end position="81"/>
    </location>
</feature>
<keyword evidence="4" id="KW-1185">Reference proteome</keyword>
<evidence type="ECO:0000256" key="2">
    <source>
        <dbReference type="SAM" id="Phobius"/>
    </source>
</evidence>
<feature type="compositionally biased region" description="Basic and acidic residues" evidence="1">
    <location>
        <begin position="633"/>
        <end position="643"/>
    </location>
</feature>
<feature type="region of interest" description="Disordered" evidence="1">
    <location>
        <begin position="682"/>
        <end position="717"/>
    </location>
</feature>
<dbReference type="STRING" id="1182545.A0A072PTM3"/>
<dbReference type="HOGENOM" id="CLU_271693_0_0_1"/>
<feature type="region of interest" description="Disordered" evidence="1">
    <location>
        <begin position="142"/>
        <end position="230"/>
    </location>
</feature>
<reference evidence="3 4" key="1">
    <citation type="submission" date="2013-03" db="EMBL/GenBank/DDBJ databases">
        <title>The Genome Sequence of Exophiala aquamarina CBS 119918.</title>
        <authorList>
            <consortium name="The Broad Institute Genomics Platform"/>
            <person name="Cuomo C."/>
            <person name="de Hoog S."/>
            <person name="Gorbushina A."/>
            <person name="Walker B."/>
            <person name="Young S.K."/>
            <person name="Zeng Q."/>
            <person name="Gargeya S."/>
            <person name="Fitzgerald M."/>
            <person name="Haas B."/>
            <person name="Abouelleil A."/>
            <person name="Allen A.W."/>
            <person name="Alvarado L."/>
            <person name="Arachchi H.M."/>
            <person name="Berlin A.M."/>
            <person name="Chapman S.B."/>
            <person name="Gainer-Dewar J."/>
            <person name="Goldberg J."/>
            <person name="Griggs A."/>
            <person name="Gujja S."/>
            <person name="Hansen M."/>
            <person name="Howarth C."/>
            <person name="Imamovic A."/>
            <person name="Ireland A."/>
            <person name="Larimer J."/>
            <person name="McCowan C."/>
            <person name="Murphy C."/>
            <person name="Pearson M."/>
            <person name="Poon T.W."/>
            <person name="Priest M."/>
            <person name="Roberts A."/>
            <person name="Saif S."/>
            <person name="Shea T."/>
            <person name="Sisk P."/>
            <person name="Sykes S."/>
            <person name="Wortman J."/>
            <person name="Nusbaum C."/>
            <person name="Birren B."/>
        </authorList>
    </citation>
    <scope>NUCLEOTIDE SEQUENCE [LARGE SCALE GENOMIC DNA]</scope>
    <source>
        <strain evidence="3 4">CBS 119918</strain>
    </source>
</reference>
<dbReference type="RefSeq" id="XP_013261440.1">
    <property type="nucleotide sequence ID" value="XM_013405986.1"/>
</dbReference>
<keyword evidence="2" id="KW-0472">Membrane</keyword>
<feature type="compositionally biased region" description="Polar residues" evidence="1">
    <location>
        <begin position="802"/>
        <end position="812"/>
    </location>
</feature>
<evidence type="ECO:0000313" key="3">
    <source>
        <dbReference type="EMBL" id="KEF58850.1"/>
    </source>
</evidence>
<dbReference type="EMBL" id="AMGV01000003">
    <property type="protein sequence ID" value="KEF58850.1"/>
    <property type="molecule type" value="Genomic_DNA"/>
</dbReference>
<feature type="region of interest" description="Disordered" evidence="1">
    <location>
        <begin position="102"/>
        <end position="123"/>
    </location>
</feature>